<protein>
    <submittedName>
        <fullName evidence="1">Uncharacterized protein</fullName>
    </submittedName>
</protein>
<sequence length="174" mass="19250">MMEGEVQHVTAIVSSSLQDQAVLHRLKENGVRVRLSSSVSRKAVIFPVSGVAFRLVSERDLSAQPVPVDEDVLSIGEDLISELKSFASVHRHAFLLVLVSGMFNLRMYHKLNLIFLQSNLNLIPVANGEAAVKSLLTVAKVCKQPQADLVRQHLMDFLMQMETPGETLTMDNSL</sequence>
<accession>A0A8C4QRV7</accession>
<dbReference type="PANTHER" id="PTHR31408:SF2">
    <property type="entry name" value="PROTEIN SPO16 HOMOLOG"/>
    <property type="match status" value="1"/>
</dbReference>
<evidence type="ECO:0000313" key="1">
    <source>
        <dbReference type="Ensembl" id="ENSEBUP00000018477.1"/>
    </source>
</evidence>
<dbReference type="PANTHER" id="PTHR31408">
    <property type="entry name" value="HYPOTHETICAL PROTEIN LOC689986"/>
    <property type="match status" value="1"/>
</dbReference>
<dbReference type="Ensembl" id="ENSEBUT00000019062.1">
    <property type="protein sequence ID" value="ENSEBUP00000018486.1"/>
    <property type="gene ID" value="ENSEBUG00000011533.1"/>
</dbReference>
<dbReference type="GO" id="GO:0007130">
    <property type="term" value="P:synaptonemal complex assembly"/>
    <property type="evidence" value="ECO:0007669"/>
    <property type="project" value="InterPro"/>
</dbReference>
<evidence type="ECO:0000313" key="2">
    <source>
        <dbReference type="Proteomes" id="UP000694388"/>
    </source>
</evidence>
<reference evidence="1" key="1">
    <citation type="submission" date="2025-05" db="UniProtKB">
        <authorList>
            <consortium name="Ensembl"/>
        </authorList>
    </citation>
    <scope>IDENTIFICATION</scope>
</reference>
<organism evidence="1 2">
    <name type="scientific">Eptatretus burgeri</name>
    <name type="common">Inshore hagfish</name>
    <dbReference type="NCBI Taxonomy" id="7764"/>
    <lineage>
        <taxon>Eukaryota</taxon>
        <taxon>Metazoa</taxon>
        <taxon>Chordata</taxon>
        <taxon>Craniata</taxon>
        <taxon>Vertebrata</taxon>
        <taxon>Cyclostomata</taxon>
        <taxon>Myxini</taxon>
        <taxon>Myxiniformes</taxon>
        <taxon>Myxinidae</taxon>
        <taxon>Eptatretinae</taxon>
        <taxon>Eptatretus</taxon>
    </lineage>
</organism>
<name>A0A8C4QRV7_EPTBU</name>
<proteinExistence type="predicted"/>
<dbReference type="AlphaFoldDB" id="A0A8C4QRV7"/>
<dbReference type="Ensembl" id="ENSEBUT00000019053.1">
    <property type="protein sequence ID" value="ENSEBUP00000018477.1"/>
    <property type="gene ID" value="ENSEBUG00000011533.1"/>
</dbReference>
<dbReference type="InterPro" id="IPR027857">
    <property type="entry name" value="SCRE"/>
</dbReference>
<dbReference type="Proteomes" id="UP000694388">
    <property type="component" value="Unplaced"/>
</dbReference>
<dbReference type="Pfam" id="PF15162">
    <property type="entry name" value="SCRE"/>
    <property type="match status" value="1"/>
</dbReference>
<dbReference type="GO" id="GO:0005694">
    <property type="term" value="C:chromosome"/>
    <property type="evidence" value="ECO:0007669"/>
    <property type="project" value="TreeGrafter"/>
</dbReference>
<keyword evidence="2" id="KW-1185">Reference proteome</keyword>
<dbReference type="GO" id="GO:0007131">
    <property type="term" value="P:reciprocal meiotic recombination"/>
    <property type="evidence" value="ECO:0007669"/>
    <property type="project" value="TreeGrafter"/>
</dbReference>